<feature type="compositionally biased region" description="Polar residues" evidence="1">
    <location>
        <begin position="59"/>
        <end position="81"/>
    </location>
</feature>
<evidence type="ECO:0000256" key="1">
    <source>
        <dbReference type="SAM" id="MobiDB-lite"/>
    </source>
</evidence>
<evidence type="ECO:0000313" key="4">
    <source>
        <dbReference type="Proteomes" id="UP000515981"/>
    </source>
</evidence>
<feature type="compositionally biased region" description="Polar residues" evidence="1">
    <location>
        <begin position="41"/>
        <end position="52"/>
    </location>
</feature>
<evidence type="ECO:0000313" key="3">
    <source>
        <dbReference type="EMBL" id="QNM01309.1"/>
    </source>
</evidence>
<evidence type="ECO:0000256" key="2">
    <source>
        <dbReference type="SAM" id="SignalP"/>
    </source>
</evidence>
<dbReference type="RefSeq" id="WP_118550229.1">
    <property type="nucleotide sequence ID" value="NZ_CP060633.1"/>
</dbReference>
<dbReference type="KEGG" id="ssun:H9Q77_09200"/>
<feature type="chain" id="PRO_5028961429" evidence="2">
    <location>
        <begin position="29"/>
        <end position="127"/>
    </location>
</feature>
<organism evidence="3 4">
    <name type="scientific">Simiaoa sunii</name>
    <dbReference type="NCBI Taxonomy" id="2763672"/>
    <lineage>
        <taxon>Bacteria</taxon>
        <taxon>Bacillati</taxon>
        <taxon>Bacillota</taxon>
        <taxon>Clostridia</taxon>
        <taxon>Lachnospirales</taxon>
        <taxon>Lachnospiraceae</taxon>
        <taxon>Simiaoa</taxon>
    </lineage>
</organism>
<reference evidence="3 4" key="1">
    <citation type="submission" date="2020-08" db="EMBL/GenBank/DDBJ databases">
        <authorList>
            <person name="Liu C."/>
            <person name="Sun Q."/>
        </authorList>
    </citation>
    <scope>NUCLEOTIDE SEQUENCE [LARGE SCALE GENOMIC DNA]</scope>
    <source>
        <strain evidence="3 4">NSJ-8</strain>
    </source>
</reference>
<keyword evidence="4" id="KW-1185">Reference proteome</keyword>
<keyword evidence="2" id="KW-0732">Signal</keyword>
<dbReference type="AlphaFoldDB" id="A0A7G9FRX7"/>
<feature type="signal peptide" evidence="2">
    <location>
        <begin position="1"/>
        <end position="28"/>
    </location>
</feature>
<proteinExistence type="predicted"/>
<gene>
    <name evidence="3" type="ORF">H9Q77_09200</name>
</gene>
<dbReference type="PROSITE" id="PS51257">
    <property type="entry name" value="PROKAR_LIPOPROTEIN"/>
    <property type="match status" value="1"/>
</dbReference>
<dbReference type="EMBL" id="CP060633">
    <property type="protein sequence ID" value="QNM01309.1"/>
    <property type="molecule type" value="Genomic_DNA"/>
</dbReference>
<accession>A0A7G9FRX7</accession>
<dbReference type="Proteomes" id="UP000515981">
    <property type="component" value="Chromosome"/>
</dbReference>
<protein>
    <submittedName>
        <fullName evidence="3">Uncharacterized protein</fullName>
    </submittedName>
</protein>
<feature type="region of interest" description="Disordered" evidence="1">
    <location>
        <begin position="35"/>
        <end position="93"/>
    </location>
</feature>
<name>A0A7G9FRX7_9FIRM</name>
<sequence>MKNSAKSKLSKKLLVFGILTVYLCMATACGTNKGNGNGNGSSMAATPESTVTPPAEKGTSATDNMGDTNGKGNTVSENDSMLDNAGNAVDEAGDTVGNIVDDAANGISDITNDLVGNDNATTGTDQR</sequence>